<evidence type="ECO:0000259" key="14">
    <source>
        <dbReference type="Pfam" id="PF04928"/>
    </source>
</evidence>
<evidence type="ECO:0000256" key="12">
    <source>
        <dbReference type="ARBA" id="ARBA00023242"/>
    </source>
</evidence>
<evidence type="ECO:0000256" key="10">
    <source>
        <dbReference type="ARBA" id="ARBA00022840"/>
    </source>
</evidence>
<dbReference type="PANTHER" id="PTHR10682">
    <property type="entry name" value="POLY A POLYMERASE"/>
    <property type="match status" value="1"/>
</dbReference>
<dbReference type="GO" id="GO:0003723">
    <property type="term" value="F:RNA binding"/>
    <property type="evidence" value="ECO:0007669"/>
    <property type="project" value="InterPro"/>
</dbReference>
<keyword evidence="10" id="KW-0067">ATP-binding</keyword>
<evidence type="ECO:0000256" key="8">
    <source>
        <dbReference type="ARBA" id="ARBA00022723"/>
    </source>
</evidence>
<dbReference type="InterPro" id="IPR011068">
    <property type="entry name" value="NuclTrfase_I-like_C"/>
</dbReference>
<dbReference type="SUPFAM" id="SSF81301">
    <property type="entry name" value="Nucleotidyltransferase"/>
    <property type="match status" value="1"/>
</dbReference>
<dbReference type="STRING" id="337451.A0A3S3NBK9"/>
<evidence type="ECO:0000256" key="1">
    <source>
        <dbReference type="ARBA" id="ARBA00001936"/>
    </source>
</evidence>
<dbReference type="PANTHER" id="PTHR10682:SF33">
    <property type="entry name" value="NUCLEAR POLY(A) POLYMERASE 3"/>
    <property type="match status" value="1"/>
</dbReference>
<dbReference type="FunFam" id="3.30.460.10:FF:000002">
    <property type="entry name" value="Poly(A) polymerase alpha, putative"/>
    <property type="match status" value="1"/>
</dbReference>
<reference evidence="16 17" key="1">
    <citation type="journal article" date="2019" name="Nat. Plants">
        <title>Stout camphor tree genome fills gaps in understanding of flowering plant genome evolution.</title>
        <authorList>
            <person name="Chaw S.M."/>
            <person name="Liu Y.C."/>
            <person name="Wu Y.W."/>
            <person name="Wang H.Y."/>
            <person name="Lin C.I."/>
            <person name="Wu C.S."/>
            <person name="Ke H.M."/>
            <person name="Chang L.Y."/>
            <person name="Hsu C.Y."/>
            <person name="Yang H.T."/>
            <person name="Sudianto E."/>
            <person name="Hsu M.H."/>
            <person name="Wu K.P."/>
            <person name="Wang L.N."/>
            <person name="Leebens-Mack J.H."/>
            <person name="Tsai I.J."/>
        </authorList>
    </citation>
    <scope>NUCLEOTIDE SEQUENCE [LARGE SCALE GENOMIC DNA]</scope>
    <source>
        <strain evidence="17">cv. Chaw 1501</strain>
        <tissue evidence="16">Young leaves</tissue>
    </source>
</reference>
<dbReference type="SUPFAM" id="SSF81631">
    <property type="entry name" value="PAP/OAS1 substrate-binding domain"/>
    <property type="match status" value="1"/>
</dbReference>
<feature type="transmembrane region" description="Helical" evidence="13">
    <location>
        <begin position="290"/>
        <end position="310"/>
    </location>
</feature>
<dbReference type="Gene3D" id="3.30.460.10">
    <property type="entry name" value="Beta Polymerase, domain 2"/>
    <property type="match status" value="1"/>
</dbReference>
<comment type="similarity">
    <text evidence="4">Belongs to the poly(A) polymerase family.</text>
</comment>
<dbReference type="Gene3D" id="1.10.1410.10">
    <property type="match status" value="1"/>
</dbReference>
<keyword evidence="7" id="KW-0808">Transferase</keyword>
<comment type="subcellular location">
    <subcellularLocation>
        <location evidence="3">Nucleus</location>
    </subcellularLocation>
</comment>
<dbReference type="GO" id="GO:0046872">
    <property type="term" value="F:metal ion binding"/>
    <property type="evidence" value="ECO:0007669"/>
    <property type="project" value="UniProtKB-KW"/>
</dbReference>
<dbReference type="EC" id="2.7.7.19" evidence="5"/>
<sequence>MAYAYQNQRRICVPVPQFFVDLRSPIPSAGFFPGSFPVVNPNPSFSHPAPPVQVLVPNTRPVIASGRYFWNPAFFIRMEEERNRSLHQFMVEEGLVPSQEDELKRKYAIEQLKEIVQVWVKKVAWQRRLPKNEIARAGATILTYGSYGLGVHGPESDIDALCVGPAFATIAEDFFIVLHNMLQSRPEVSEIHCVKNAKVPLMRFKFNGISIDLPYAQLSVLSVPENVDLSNPFFLHRIDETSLRSLSGVHANMRILQLVPNLGVLFELFSLMNFQSMLRCVKLWAKRRGVYSHLLGFLGGIHLAILAAFICQRHPTLSVSALIPIFFDTFSHWPWPMPVILQDGLIPFREVPDSRSFMPIRMPCRPFDWCNSNITSSTFNKIRTELLRGHAIMSRDLTRPDFEWSSLFDPFPYTHRYTRFARIFLSAPDEDELWDWVGWVKSRFRSLLLKLEELQGFCDPNPIEFVEHDVAEPNTVFYWGLSSNGRSSIDMDSLKEEFMKSVENGDQGSGCRLELTIVNSQQLPKNAQFYCLSEKDSKAYWRIPDYCRPRQPVYSQHLPHYCVGYVSNNRVEHPNDGG</sequence>
<name>A0A3S3NBK9_9MAGN</name>
<feature type="domain" description="Poly(A) polymerase nucleotidyltransferase" evidence="15">
    <location>
        <begin position="79"/>
        <end position="259"/>
    </location>
</feature>
<dbReference type="GO" id="GO:0005524">
    <property type="term" value="F:ATP binding"/>
    <property type="evidence" value="ECO:0007669"/>
    <property type="project" value="UniProtKB-KW"/>
</dbReference>
<evidence type="ECO:0000256" key="2">
    <source>
        <dbReference type="ARBA" id="ARBA00001946"/>
    </source>
</evidence>
<keyword evidence="13" id="KW-0472">Membrane</keyword>
<evidence type="ECO:0000256" key="3">
    <source>
        <dbReference type="ARBA" id="ARBA00004123"/>
    </source>
</evidence>
<dbReference type="Pfam" id="PF20750">
    <property type="entry name" value="PAP_NTPase"/>
    <property type="match status" value="1"/>
</dbReference>
<dbReference type="Gene3D" id="3.30.70.590">
    <property type="entry name" value="Poly(A) polymerase predicted RNA binding domain"/>
    <property type="match status" value="1"/>
</dbReference>
<evidence type="ECO:0000313" key="16">
    <source>
        <dbReference type="EMBL" id="RWR76420.1"/>
    </source>
</evidence>
<dbReference type="Pfam" id="PF04928">
    <property type="entry name" value="PAP_central"/>
    <property type="match status" value="1"/>
</dbReference>
<feature type="domain" description="Poly(A) polymerase central" evidence="14">
    <location>
        <begin position="273"/>
        <end position="409"/>
    </location>
</feature>
<dbReference type="InterPro" id="IPR048840">
    <property type="entry name" value="PolA_pol_NTPase"/>
</dbReference>
<keyword evidence="17" id="KW-1185">Reference proteome</keyword>
<keyword evidence="11" id="KW-0460">Magnesium</keyword>
<keyword evidence="13" id="KW-0812">Transmembrane</keyword>
<keyword evidence="13" id="KW-1133">Transmembrane helix</keyword>
<dbReference type="CDD" id="cd05402">
    <property type="entry name" value="NT_PAP_TUTase"/>
    <property type="match status" value="1"/>
</dbReference>
<evidence type="ECO:0000259" key="15">
    <source>
        <dbReference type="Pfam" id="PF20750"/>
    </source>
</evidence>
<dbReference type="AlphaFoldDB" id="A0A3S3NBK9"/>
<accession>A0A3S3NBK9</accession>
<dbReference type="GO" id="GO:1990817">
    <property type="term" value="F:poly(A) RNA polymerase activity"/>
    <property type="evidence" value="ECO:0007669"/>
    <property type="project" value="UniProtKB-EC"/>
</dbReference>
<comment type="caution">
    <text evidence="16">The sequence shown here is derived from an EMBL/GenBank/DDBJ whole genome shotgun (WGS) entry which is preliminary data.</text>
</comment>
<evidence type="ECO:0000256" key="4">
    <source>
        <dbReference type="ARBA" id="ARBA00010912"/>
    </source>
</evidence>
<dbReference type="GO" id="GO:0006397">
    <property type="term" value="P:mRNA processing"/>
    <property type="evidence" value="ECO:0007669"/>
    <property type="project" value="UniProtKB-KW"/>
</dbReference>
<dbReference type="Proteomes" id="UP000283530">
    <property type="component" value="Unassembled WGS sequence"/>
</dbReference>
<organism evidence="16 17">
    <name type="scientific">Cinnamomum micranthum f. kanehirae</name>
    <dbReference type="NCBI Taxonomy" id="337451"/>
    <lineage>
        <taxon>Eukaryota</taxon>
        <taxon>Viridiplantae</taxon>
        <taxon>Streptophyta</taxon>
        <taxon>Embryophyta</taxon>
        <taxon>Tracheophyta</taxon>
        <taxon>Spermatophyta</taxon>
        <taxon>Magnoliopsida</taxon>
        <taxon>Magnoliidae</taxon>
        <taxon>Laurales</taxon>
        <taxon>Lauraceae</taxon>
        <taxon>Cinnamomum</taxon>
    </lineage>
</organism>
<comment type="cofactor">
    <cofactor evidence="1">
        <name>Mn(2+)</name>
        <dbReference type="ChEBI" id="CHEBI:29035"/>
    </cofactor>
</comment>
<keyword evidence="9" id="KW-0547">Nucleotide-binding</keyword>
<proteinExistence type="inferred from homology"/>
<keyword evidence="6" id="KW-0507">mRNA processing</keyword>
<gene>
    <name evidence="16" type="ORF">CKAN_00486100</name>
</gene>
<comment type="cofactor">
    <cofactor evidence="2">
        <name>Mg(2+)</name>
        <dbReference type="ChEBI" id="CHEBI:18420"/>
    </cofactor>
</comment>
<protein>
    <recommendedName>
        <fullName evidence="5">polynucleotide adenylyltransferase</fullName>
        <ecNumber evidence="5">2.7.7.19</ecNumber>
    </recommendedName>
</protein>
<dbReference type="FunFam" id="3.30.70.590:FF:000005">
    <property type="entry name" value="Nuclear poly(A) polymerase 3"/>
    <property type="match status" value="1"/>
</dbReference>
<dbReference type="InterPro" id="IPR043519">
    <property type="entry name" value="NT_sf"/>
</dbReference>
<evidence type="ECO:0000256" key="9">
    <source>
        <dbReference type="ARBA" id="ARBA00022741"/>
    </source>
</evidence>
<dbReference type="GO" id="GO:0031123">
    <property type="term" value="P:RNA 3'-end processing"/>
    <property type="evidence" value="ECO:0007669"/>
    <property type="project" value="InterPro"/>
</dbReference>
<keyword evidence="12" id="KW-0539">Nucleus</keyword>
<evidence type="ECO:0000256" key="11">
    <source>
        <dbReference type="ARBA" id="ARBA00022842"/>
    </source>
</evidence>
<dbReference type="OrthoDB" id="412748at2759"/>
<evidence type="ECO:0000256" key="6">
    <source>
        <dbReference type="ARBA" id="ARBA00022664"/>
    </source>
</evidence>
<evidence type="ECO:0000256" key="5">
    <source>
        <dbReference type="ARBA" id="ARBA00012388"/>
    </source>
</evidence>
<evidence type="ECO:0000313" key="17">
    <source>
        <dbReference type="Proteomes" id="UP000283530"/>
    </source>
</evidence>
<dbReference type="SUPFAM" id="SSF55003">
    <property type="entry name" value="PAP/Archaeal CCA-adding enzyme, C-terminal domain"/>
    <property type="match status" value="1"/>
</dbReference>
<evidence type="ECO:0000256" key="13">
    <source>
        <dbReference type="SAM" id="Phobius"/>
    </source>
</evidence>
<evidence type="ECO:0000256" key="7">
    <source>
        <dbReference type="ARBA" id="ARBA00022679"/>
    </source>
</evidence>
<dbReference type="InterPro" id="IPR007012">
    <property type="entry name" value="PolA_pol_cen_dom"/>
</dbReference>
<dbReference type="GO" id="GO:0005634">
    <property type="term" value="C:nucleus"/>
    <property type="evidence" value="ECO:0007669"/>
    <property type="project" value="UniProtKB-SubCell"/>
</dbReference>
<keyword evidence="8" id="KW-0479">Metal-binding</keyword>
<dbReference type="EMBL" id="QPKB01000002">
    <property type="protein sequence ID" value="RWR76420.1"/>
    <property type="molecule type" value="Genomic_DNA"/>
</dbReference>